<sequence length="201" mass="22710">MKKTSILISIGQIESAFRQLAVLLMVFMSAFLFGCSVPGLGVRDSLLMSEELPQSFVMPYSADRIWEQVISHTKAVPNGRVLATSPTDRIISWCERVENWRDLGTDTARLEYRFTAGRALADFESRYRVTEFEYAELAANTGEGIAITTIWIEAMGRRSQLHIRRVTYGDKSFAGIGHSRGDYEKSLYLNILMATTRDQLP</sequence>
<dbReference type="AlphaFoldDB" id="A0A450WUX6"/>
<organism evidence="2">
    <name type="scientific">Candidatus Kentrum sp. LFY</name>
    <dbReference type="NCBI Taxonomy" id="2126342"/>
    <lineage>
        <taxon>Bacteria</taxon>
        <taxon>Pseudomonadati</taxon>
        <taxon>Pseudomonadota</taxon>
        <taxon>Gammaproteobacteria</taxon>
        <taxon>Candidatus Kentrum</taxon>
    </lineage>
</organism>
<keyword evidence="1" id="KW-0812">Transmembrane</keyword>
<protein>
    <recommendedName>
        <fullName evidence="3">Lipoprotein</fullName>
    </recommendedName>
</protein>
<evidence type="ECO:0000313" key="2">
    <source>
        <dbReference type="EMBL" id="VFK20883.1"/>
    </source>
</evidence>
<evidence type="ECO:0008006" key="3">
    <source>
        <dbReference type="Google" id="ProtNLM"/>
    </source>
</evidence>
<feature type="transmembrane region" description="Helical" evidence="1">
    <location>
        <begin position="20"/>
        <end position="41"/>
    </location>
</feature>
<proteinExistence type="predicted"/>
<reference evidence="2" key="1">
    <citation type="submission" date="2019-02" db="EMBL/GenBank/DDBJ databases">
        <authorList>
            <person name="Gruber-Vodicka R. H."/>
            <person name="Seah K. B. B."/>
        </authorList>
    </citation>
    <scope>NUCLEOTIDE SEQUENCE</scope>
    <source>
        <strain evidence="2">BECK_BY7</strain>
    </source>
</reference>
<dbReference type="EMBL" id="CAADFN010000080">
    <property type="protein sequence ID" value="VFK20883.1"/>
    <property type="molecule type" value="Genomic_DNA"/>
</dbReference>
<keyword evidence="1" id="KW-0472">Membrane</keyword>
<name>A0A450WUX6_9GAMM</name>
<keyword evidence="1" id="KW-1133">Transmembrane helix</keyword>
<accession>A0A450WUX6</accession>
<gene>
    <name evidence="2" type="ORF">BECKLFY1418C_GA0070996_108012</name>
</gene>
<dbReference type="PROSITE" id="PS51257">
    <property type="entry name" value="PROKAR_LIPOPROTEIN"/>
    <property type="match status" value="1"/>
</dbReference>
<evidence type="ECO:0000256" key="1">
    <source>
        <dbReference type="SAM" id="Phobius"/>
    </source>
</evidence>